<comment type="pathway">
    <text evidence="2">Cofactor biosynthesis; NAD(+) biosynthesis; nicotinate D-ribonucleotide from quinolinate: step 1/1.</text>
</comment>
<gene>
    <name evidence="16" type="primary">nadC</name>
    <name evidence="16" type="ORF">AXFE_16670</name>
</gene>
<dbReference type="InterPro" id="IPR022412">
    <property type="entry name" value="Quinolinate_PRibosylTrfase_N"/>
</dbReference>
<dbReference type="FunFam" id="3.90.1170.20:FF:000001">
    <property type="entry name" value="Nicotinate-nucleotide diphosphorylase (Carboxylating)"/>
    <property type="match status" value="1"/>
</dbReference>
<organism evidence="16 17">
    <name type="scientific">Acidithrix ferrooxidans</name>
    <dbReference type="NCBI Taxonomy" id="1280514"/>
    <lineage>
        <taxon>Bacteria</taxon>
        <taxon>Bacillati</taxon>
        <taxon>Actinomycetota</taxon>
        <taxon>Acidimicrobiia</taxon>
        <taxon>Acidimicrobiales</taxon>
        <taxon>Acidimicrobiaceae</taxon>
        <taxon>Acidithrix</taxon>
    </lineage>
</organism>
<evidence type="ECO:0000313" key="17">
    <source>
        <dbReference type="Proteomes" id="UP000032360"/>
    </source>
</evidence>
<evidence type="ECO:0000256" key="12">
    <source>
        <dbReference type="ARBA" id="ARBA00069173"/>
    </source>
</evidence>
<dbReference type="InterPro" id="IPR013785">
    <property type="entry name" value="Aldolase_TIM"/>
</dbReference>
<dbReference type="UniPathway" id="UPA00253">
    <property type="reaction ID" value="UER00331"/>
</dbReference>
<dbReference type="FunFam" id="3.20.20.70:FF:000030">
    <property type="entry name" value="Nicotinate-nucleotide pyrophosphorylase, carboxylating"/>
    <property type="match status" value="1"/>
</dbReference>
<evidence type="ECO:0000259" key="15">
    <source>
        <dbReference type="Pfam" id="PF02749"/>
    </source>
</evidence>
<dbReference type="CDD" id="cd01572">
    <property type="entry name" value="QPRTase"/>
    <property type="match status" value="1"/>
</dbReference>
<keyword evidence="8 13" id="KW-0328">Glycosyltransferase</keyword>
<dbReference type="GO" id="GO:0005737">
    <property type="term" value="C:cytoplasm"/>
    <property type="evidence" value="ECO:0007669"/>
    <property type="project" value="TreeGrafter"/>
</dbReference>
<dbReference type="GO" id="GO:0004514">
    <property type="term" value="F:nicotinate-nucleotide diphosphorylase (carboxylating) activity"/>
    <property type="evidence" value="ECO:0007669"/>
    <property type="project" value="UniProtKB-EC"/>
</dbReference>
<protein>
    <recommendedName>
        <fullName evidence="6">Nicotinate-nucleotide pyrophosphorylase [carboxylating]</fullName>
        <ecNumber evidence="5">2.4.2.19</ecNumber>
    </recommendedName>
    <alternativeName>
        <fullName evidence="12">Probable nicotinate-nucleotide pyrophosphorylase [carboxylating]</fullName>
    </alternativeName>
    <alternativeName>
        <fullName evidence="10">Quinolinate phosphoribosyltransferase [decarboxylating]</fullName>
    </alternativeName>
</protein>
<comment type="caution">
    <text evidence="16">The sequence shown here is derived from an EMBL/GenBank/DDBJ whole genome shotgun (WGS) entry which is preliminary data.</text>
</comment>
<dbReference type="RefSeq" id="WP_052605363.1">
    <property type="nucleotide sequence ID" value="NZ_JXYS01000039.1"/>
</dbReference>
<evidence type="ECO:0000256" key="7">
    <source>
        <dbReference type="ARBA" id="ARBA00022642"/>
    </source>
</evidence>
<name>A0A0D8HI84_9ACTN</name>
<comment type="subunit">
    <text evidence="4">Hexamer formed by 3 homodimers.</text>
</comment>
<evidence type="ECO:0000256" key="11">
    <source>
        <dbReference type="ARBA" id="ARBA00047445"/>
    </source>
</evidence>
<comment type="function">
    <text evidence="1">Involved in the catabolism of quinolinic acid (QA).</text>
</comment>
<dbReference type="NCBIfam" id="TIGR00078">
    <property type="entry name" value="nadC"/>
    <property type="match status" value="1"/>
</dbReference>
<dbReference type="Gene3D" id="3.90.1170.20">
    <property type="entry name" value="Quinolinate phosphoribosyl transferase, N-terminal domain"/>
    <property type="match status" value="1"/>
</dbReference>
<dbReference type="PATRIC" id="fig|1280514.3.peg.2181"/>
<dbReference type="PANTHER" id="PTHR32179:SF3">
    <property type="entry name" value="NICOTINATE-NUCLEOTIDE PYROPHOSPHORYLASE [CARBOXYLATING]"/>
    <property type="match status" value="1"/>
</dbReference>
<dbReference type="GO" id="GO:0009435">
    <property type="term" value="P:NAD+ biosynthetic process"/>
    <property type="evidence" value="ECO:0007669"/>
    <property type="project" value="UniProtKB-UniPathway"/>
</dbReference>
<evidence type="ECO:0000256" key="10">
    <source>
        <dbReference type="ARBA" id="ARBA00033102"/>
    </source>
</evidence>
<dbReference type="Gene3D" id="3.20.20.70">
    <property type="entry name" value="Aldolase class I"/>
    <property type="match status" value="1"/>
</dbReference>
<dbReference type="PIRSF" id="PIRSF006250">
    <property type="entry name" value="NadC_ModD"/>
    <property type="match status" value="1"/>
</dbReference>
<evidence type="ECO:0000256" key="6">
    <source>
        <dbReference type="ARBA" id="ARBA00020990"/>
    </source>
</evidence>
<comment type="catalytic activity">
    <reaction evidence="11">
        <text>nicotinate beta-D-ribonucleotide + CO2 + diphosphate = quinolinate + 5-phospho-alpha-D-ribose 1-diphosphate + 2 H(+)</text>
        <dbReference type="Rhea" id="RHEA:12733"/>
        <dbReference type="ChEBI" id="CHEBI:15378"/>
        <dbReference type="ChEBI" id="CHEBI:16526"/>
        <dbReference type="ChEBI" id="CHEBI:29959"/>
        <dbReference type="ChEBI" id="CHEBI:33019"/>
        <dbReference type="ChEBI" id="CHEBI:57502"/>
        <dbReference type="ChEBI" id="CHEBI:58017"/>
        <dbReference type="EC" id="2.4.2.19"/>
    </reaction>
</comment>
<keyword evidence="9 13" id="KW-0808">Transferase</keyword>
<dbReference type="SUPFAM" id="SSF51690">
    <property type="entry name" value="Nicotinate/Quinolinate PRTase C-terminal domain-like"/>
    <property type="match status" value="1"/>
</dbReference>
<dbReference type="GO" id="GO:0034213">
    <property type="term" value="P:quinolinate catabolic process"/>
    <property type="evidence" value="ECO:0007669"/>
    <property type="project" value="TreeGrafter"/>
</dbReference>
<dbReference type="SUPFAM" id="SSF54675">
    <property type="entry name" value="Nicotinate/Quinolinate PRTase N-terminal domain-like"/>
    <property type="match status" value="1"/>
</dbReference>
<dbReference type="InterPro" id="IPR027277">
    <property type="entry name" value="NadC/ModD"/>
</dbReference>
<evidence type="ECO:0000313" key="16">
    <source>
        <dbReference type="EMBL" id="KJF17472.1"/>
    </source>
</evidence>
<evidence type="ECO:0000256" key="9">
    <source>
        <dbReference type="ARBA" id="ARBA00022679"/>
    </source>
</evidence>
<evidence type="ECO:0000256" key="8">
    <source>
        <dbReference type="ARBA" id="ARBA00022676"/>
    </source>
</evidence>
<reference evidence="16 17" key="1">
    <citation type="submission" date="2015-01" db="EMBL/GenBank/DDBJ databases">
        <title>Draft genome of the acidophilic iron oxidizer Acidithrix ferrooxidans strain Py-F3.</title>
        <authorList>
            <person name="Poehlein A."/>
            <person name="Eisen S."/>
            <person name="Schloemann M."/>
            <person name="Johnson B.D."/>
            <person name="Daniel R."/>
            <person name="Muehling M."/>
        </authorList>
    </citation>
    <scope>NUCLEOTIDE SEQUENCE [LARGE SCALE GENOMIC DNA]</scope>
    <source>
        <strain evidence="16 17">Py-F3</strain>
    </source>
</reference>
<sequence>MTQLDFRHLRGDISRWIEEDLGAGDITSILTIPNERSGEAVFVSKGDAIISGLPIAREIFRTIDSDVFFELEVDEGSHVRNGEVLARVRGNLRSILASERLSLNLIQRLSGISTMTSTFVAEARGTKAKIADSRKTTPGLRYLEKYAVKVGGGVNHRFGLFDGILIKDNHIESLGSVRAATMAAKANAPHYLKVEVEVSNLDELQEALESGADGVLLDNMDDRSTEEAVRIVAGRVLVEASGNMVLSRIAQVSRIGVDLISVGALTHSANAIDISLDIS</sequence>
<proteinExistence type="inferred from homology"/>
<dbReference type="EC" id="2.4.2.19" evidence="5"/>
<dbReference type="InterPro" id="IPR004393">
    <property type="entry name" value="NadC"/>
</dbReference>
<dbReference type="Pfam" id="PF02749">
    <property type="entry name" value="QRPTase_N"/>
    <property type="match status" value="1"/>
</dbReference>
<dbReference type="STRING" id="1280514.AXFE_16670"/>
<dbReference type="AlphaFoldDB" id="A0A0D8HI84"/>
<keyword evidence="7" id="KW-0662">Pyridine nucleotide biosynthesis</keyword>
<feature type="domain" description="Quinolinate phosphoribosyl transferase N-terminal" evidence="15">
    <location>
        <begin position="25"/>
        <end position="110"/>
    </location>
</feature>
<dbReference type="EMBL" id="JXYS01000039">
    <property type="protein sequence ID" value="KJF17472.1"/>
    <property type="molecule type" value="Genomic_DNA"/>
</dbReference>
<dbReference type="InterPro" id="IPR036068">
    <property type="entry name" value="Nicotinate_pribotase-like_C"/>
</dbReference>
<evidence type="ECO:0000259" key="14">
    <source>
        <dbReference type="Pfam" id="PF01729"/>
    </source>
</evidence>
<accession>A0A0D8HI84</accession>
<dbReference type="PANTHER" id="PTHR32179">
    <property type="entry name" value="NICOTINATE-NUCLEOTIDE PYROPHOSPHORYLASE [CARBOXYLATING]"/>
    <property type="match status" value="1"/>
</dbReference>
<dbReference type="Pfam" id="PF01729">
    <property type="entry name" value="QRPTase_C"/>
    <property type="match status" value="1"/>
</dbReference>
<feature type="domain" description="Quinolinate phosphoribosyl transferase C-terminal" evidence="14">
    <location>
        <begin position="112"/>
        <end position="277"/>
    </location>
</feature>
<dbReference type="Proteomes" id="UP000032360">
    <property type="component" value="Unassembled WGS sequence"/>
</dbReference>
<evidence type="ECO:0000256" key="3">
    <source>
        <dbReference type="ARBA" id="ARBA00009400"/>
    </source>
</evidence>
<evidence type="ECO:0000256" key="2">
    <source>
        <dbReference type="ARBA" id="ARBA00004893"/>
    </source>
</evidence>
<comment type="similarity">
    <text evidence="3 13">Belongs to the NadC/ModD family.</text>
</comment>
<dbReference type="OrthoDB" id="9782546at2"/>
<dbReference type="InterPro" id="IPR037128">
    <property type="entry name" value="Quinolinate_PRibosylTase_N_sf"/>
</dbReference>
<keyword evidence="17" id="KW-1185">Reference proteome</keyword>
<evidence type="ECO:0000256" key="4">
    <source>
        <dbReference type="ARBA" id="ARBA00011218"/>
    </source>
</evidence>
<evidence type="ECO:0000256" key="5">
    <source>
        <dbReference type="ARBA" id="ARBA00011944"/>
    </source>
</evidence>
<evidence type="ECO:0000256" key="1">
    <source>
        <dbReference type="ARBA" id="ARBA00003237"/>
    </source>
</evidence>
<dbReference type="InterPro" id="IPR002638">
    <property type="entry name" value="Quinolinate_PRibosylTrfase_C"/>
</dbReference>
<evidence type="ECO:0000256" key="13">
    <source>
        <dbReference type="PIRNR" id="PIRNR006250"/>
    </source>
</evidence>